<dbReference type="EMBL" id="JAWDGP010000286">
    <property type="protein sequence ID" value="KAK3801657.1"/>
    <property type="molecule type" value="Genomic_DNA"/>
</dbReference>
<reference evidence="1" key="1">
    <citation type="journal article" date="2023" name="G3 (Bethesda)">
        <title>A reference genome for the long-term kleptoplast-retaining sea slug Elysia crispata morphotype clarki.</title>
        <authorList>
            <person name="Eastman K.E."/>
            <person name="Pendleton A.L."/>
            <person name="Shaikh M.A."/>
            <person name="Suttiyut T."/>
            <person name="Ogas R."/>
            <person name="Tomko P."/>
            <person name="Gavelis G."/>
            <person name="Widhalm J.R."/>
            <person name="Wisecaver J.H."/>
        </authorList>
    </citation>
    <scope>NUCLEOTIDE SEQUENCE</scope>
    <source>
        <strain evidence="1">ECLA1</strain>
    </source>
</reference>
<protein>
    <submittedName>
        <fullName evidence="1">Uncharacterized protein</fullName>
    </submittedName>
</protein>
<evidence type="ECO:0000313" key="1">
    <source>
        <dbReference type="EMBL" id="KAK3801657.1"/>
    </source>
</evidence>
<organism evidence="1 2">
    <name type="scientific">Elysia crispata</name>
    <name type="common">lettuce slug</name>
    <dbReference type="NCBI Taxonomy" id="231223"/>
    <lineage>
        <taxon>Eukaryota</taxon>
        <taxon>Metazoa</taxon>
        <taxon>Spiralia</taxon>
        <taxon>Lophotrochozoa</taxon>
        <taxon>Mollusca</taxon>
        <taxon>Gastropoda</taxon>
        <taxon>Heterobranchia</taxon>
        <taxon>Euthyneura</taxon>
        <taxon>Panpulmonata</taxon>
        <taxon>Sacoglossa</taxon>
        <taxon>Placobranchoidea</taxon>
        <taxon>Plakobranchidae</taxon>
        <taxon>Elysia</taxon>
    </lineage>
</organism>
<comment type="caution">
    <text evidence="1">The sequence shown here is derived from an EMBL/GenBank/DDBJ whole genome shotgun (WGS) entry which is preliminary data.</text>
</comment>
<accession>A0AAE1BAJ1</accession>
<dbReference type="Proteomes" id="UP001283361">
    <property type="component" value="Unassembled WGS sequence"/>
</dbReference>
<name>A0AAE1BAJ1_9GAST</name>
<evidence type="ECO:0000313" key="2">
    <source>
        <dbReference type="Proteomes" id="UP001283361"/>
    </source>
</evidence>
<dbReference type="AlphaFoldDB" id="A0AAE1BAJ1"/>
<proteinExistence type="predicted"/>
<sequence>MFEQLPSLSVMSEGRHCGSRWLVDVVAVAGNPSQTNPSNVDSFRDHFGVDKASVISPPRDYFVSLRTKRERPDAVPETVLGKDSSVINPGVQNLERCTWVLESTGEHDEPMNSSRYLLSG</sequence>
<gene>
    <name evidence="1" type="ORF">RRG08_033844</name>
</gene>
<keyword evidence="2" id="KW-1185">Reference proteome</keyword>